<name>A0A1J0WKJ1_9RHOB</name>
<gene>
    <name evidence="2" type="ORF">BOO69_15585</name>
</gene>
<keyword evidence="3" id="KW-1185">Reference proteome</keyword>
<evidence type="ECO:0000313" key="2">
    <source>
        <dbReference type="EMBL" id="APE44670.1"/>
    </source>
</evidence>
<dbReference type="SUPFAM" id="SSF53474">
    <property type="entry name" value="alpha/beta-Hydrolases"/>
    <property type="match status" value="1"/>
</dbReference>
<sequence>MSIEWKETPGGRLTVAGQGLEYACWGPAPDTAPTLVMLHEGLGSIAQWRDLPAKLAAATGFGVLAYARAGYGASDPVSLPQPLDYQTREATDVLGPLLDAAGIEQAVLLGHSDGATIAAIYAGSVSDMRVRGLVLIAPHFFTEPEGLAAIRAAGEAYRDGDLRARLAKYHENVDVAFNGWHDVWTDPAYESWNVADSIDHWRIPVLAIQGRDDPYGTLAQIEEIERRIYSPLETLILEGCGHAPHLECAEQTEAAIVEFCLRLDRLEREEVRIA</sequence>
<dbReference type="GO" id="GO:0016020">
    <property type="term" value="C:membrane"/>
    <property type="evidence" value="ECO:0007669"/>
    <property type="project" value="TreeGrafter"/>
</dbReference>
<reference evidence="2 3" key="1">
    <citation type="submission" date="2016-11" db="EMBL/GenBank/DDBJ databases">
        <title>Complete genome sequence of Sulfitobacter sp. AM1-D1, a toxic bacteria associated with marine dinoflagellate Alexandrium minutum in East China Sea.</title>
        <authorList>
            <person name="Yang Q."/>
            <person name="Zhang X."/>
            <person name="Tian X."/>
        </authorList>
    </citation>
    <scope>NUCLEOTIDE SEQUENCE [LARGE SCALE GENOMIC DNA]</scope>
    <source>
        <strain evidence="2 3">AM1-D1</strain>
    </source>
</reference>
<evidence type="ECO:0000313" key="3">
    <source>
        <dbReference type="Proteomes" id="UP000181897"/>
    </source>
</evidence>
<feature type="domain" description="AB hydrolase-1" evidence="1">
    <location>
        <begin position="35"/>
        <end position="254"/>
    </location>
</feature>
<dbReference type="InterPro" id="IPR029058">
    <property type="entry name" value="AB_hydrolase_fold"/>
</dbReference>
<dbReference type="AlphaFoldDB" id="A0A1J0WKJ1"/>
<dbReference type="InterPro" id="IPR050266">
    <property type="entry name" value="AB_hydrolase_sf"/>
</dbReference>
<dbReference type="KEGG" id="suam:BOO69_15585"/>
<protein>
    <submittedName>
        <fullName evidence="2">Alpha/beta hydrolase</fullName>
    </submittedName>
</protein>
<evidence type="ECO:0000259" key="1">
    <source>
        <dbReference type="Pfam" id="PF12697"/>
    </source>
</evidence>
<accession>A0A1J0WKJ1</accession>
<dbReference type="PANTHER" id="PTHR43798:SF33">
    <property type="entry name" value="HYDROLASE, PUTATIVE (AFU_ORTHOLOGUE AFUA_2G14860)-RELATED"/>
    <property type="match status" value="1"/>
</dbReference>
<keyword evidence="2" id="KW-0378">Hydrolase</keyword>
<dbReference type="GO" id="GO:0016787">
    <property type="term" value="F:hydrolase activity"/>
    <property type="evidence" value="ECO:0007669"/>
    <property type="project" value="UniProtKB-KW"/>
</dbReference>
<dbReference type="Pfam" id="PF12697">
    <property type="entry name" value="Abhydrolase_6"/>
    <property type="match status" value="1"/>
</dbReference>
<dbReference type="PANTHER" id="PTHR43798">
    <property type="entry name" value="MONOACYLGLYCEROL LIPASE"/>
    <property type="match status" value="1"/>
</dbReference>
<dbReference type="RefSeq" id="WP_071973018.1">
    <property type="nucleotide sequence ID" value="NZ_CP018076.1"/>
</dbReference>
<dbReference type="InterPro" id="IPR000073">
    <property type="entry name" value="AB_hydrolase_1"/>
</dbReference>
<proteinExistence type="predicted"/>
<dbReference type="Proteomes" id="UP000181897">
    <property type="component" value="Chromosome"/>
</dbReference>
<dbReference type="OrthoDB" id="9779853at2"/>
<dbReference type="EMBL" id="CP018076">
    <property type="protein sequence ID" value="APE44670.1"/>
    <property type="molecule type" value="Genomic_DNA"/>
</dbReference>
<organism evidence="2 3">
    <name type="scientific">Sulfitobacter alexandrii</name>
    <dbReference type="NCBI Taxonomy" id="1917485"/>
    <lineage>
        <taxon>Bacteria</taxon>
        <taxon>Pseudomonadati</taxon>
        <taxon>Pseudomonadota</taxon>
        <taxon>Alphaproteobacteria</taxon>
        <taxon>Rhodobacterales</taxon>
        <taxon>Roseobacteraceae</taxon>
        <taxon>Sulfitobacter</taxon>
    </lineage>
</organism>
<dbReference type="STRING" id="1917485.BOO69_15585"/>
<dbReference type="Gene3D" id="3.40.50.1820">
    <property type="entry name" value="alpha/beta hydrolase"/>
    <property type="match status" value="1"/>
</dbReference>